<accession>A0A4Q0PDP1</accession>
<sequence>MSYTIKEITAQETWAVRHPVLRADRPLATCSMDGDLNADTLHLGLFDSNNLVGVASFMNNQNSQFTGRQYQLRGMGILESHQKKKLGGLLIDAGEEKLKQLKVEVLWCNARIKALNFYLRKGFTISGLPFDIENVGVHYLLSKKLQ</sequence>
<feature type="domain" description="N-acetyltransferase" evidence="1">
    <location>
        <begin position="3"/>
        <end position="146"/>
    </location>
</feature>
<dbReference type="InterPro" id="IPR016181">
    <property type="entry name" value="Acyl_CoA_acyltransferase"/>
</dbReference>
<dbReference type="RefSeq" id="WP_241652344.1">
    <property type="nucleotide sequence ID" value="NZ_QOVM01000001.1"/>
</dbReference>
<dbReference type="AlphaFoldDB" id="A0A4Q0PDP1"/>
<dbReference type="SUPFAM" id="SSF55729">
    <property type="entry name" value="Acyl-CoA N-acyltransferases (Nat)"/>
    <property type="match status" value="1"/>
</dbReference>
<dbReference type="EMBL" id="QOVM01000001">
    <property type="protein sequence ID" value="RXG24831.1"/>
    <property type="molecule type" value="Genomic_DNA"/>
</dbReference>
<dbReference type="PROSITE" id="PS51186">
    <property type="entry name" value="GNAT"/>
    <property type="match status" value="1"/>
</dbReference>
<name>A0A4Q0PDP1_9FLAO</name>
<dbReference type="Gene3D" id="3.40.630.30">
    <property type="match status" value="1"/>
</dbReference>
<proteinExistence type="predicted"/>
<dbReference type="Pfam" id="PF00583">
    <property type="entry name" value="Acetyltransf_1"/>
    <property type="match status" value="1"/>
</dbReference>
<evidence type="ECO:0000259" key="1">
    <source>
        <dbReference type="PROSITE" id="PS51186"/>
    </source>
</evidence>
<organism evidence="2 3">
    <name type="scientific">Leeuwenhoekiella aequorea</name>
    <dbReference type="NCBI Taxonomy" id="283736"/>
    <lineage>
        <taxon>Bacteria</taxon>
        <taxon>Pseudomonadati</taxon>
        <taxon>Bacteroidota</taxon>
        <taxon>Flavobacteriia</taxon>
        <taxon>Flavobacteriales</taxon>
        <taxon>Flavobacteriaceae</taxon>
        <taxon>Leeuwenhoekiella</taxon>
    </lineage>
</organism>
<dbReference type="Proteomes" id="UP000289238">
    <property type="component" value="Unassembled WGS sequence"/>
</dbReference>
<dbReference type="InterPro" id="IPR000182">
    <property type="entry name" value="GNAT_dom"/>
</dbReference>
<comment type="caution">
    <text evidence="2">The sequence shown here is derived from an EMBL/GenBank/DDBJ whole genome shotgun (WGS) entry which is preliminary data.</text>
</comment>
<dbReference type="GO" id="GO:0016747">
    <property type="term" value="F:acyltransferase activity, transferring groups other than amino-acyl groups"/>
    <property type="evidence" value="ECO:0007669"/>
    <property type="project" value="InterPro"/>
</dbReference>
<evidence type="ECO:0000313" key="3">
    <source>
        <dbReference type="Proteomes" id="UP000289238"/>
    </source>
</evidence>
<keyword evidence="3" id="KW-1185">Reference proteome</keyword>
<keyword evidence="2" id="KW-0808">Transferase</keyword>
<gene>
    <name evidence="2" type="ORF">DSM00_627</name>
</gene>
<reference evidence="2 3" key="1">
    <citation type="submission" date="2018-07" db="EMBL/GenBank/DDBJ databases">
        <title>Leeuwenhoekiella genomics.</title>
        <authorList>
            <person name="Tahon G."/>
            <person name="Willems A."/>
        </authorList>
    </citation>
    <scope>NUCLEOTIDE SEQUENCE [LARGE SCALE GENOMIC DNA]</scope>
    <source>
        <strain evidence="2 3">LMG 22550</strain>
    </source>
</reference>
<evidence type="ECO:0000313" key="2">
    <source>
        <dbReference type="EMBL" id="RXG24831.1"/>
    </source>
</evidence>
<protein>
    <submittedName>
        <fullName evidence="2">Acetyltransferase (GNAT) family protein</fullName>
    </submittedName>
</protein>